<feature type="domain" description="DUF4424" evidence="1">
    <location>
        <begin position="27"/>
        <end position="164"/>
    </location>
</feature>
<organism evidence="2 3">
    <name type="scientific">Candidatus Avelusimicrobium gallicola</name>
    <dbReference type="NCBI Taxonomy" id="2562704"/>
    <lineage>
        <taxon>Bacteria</taxon>
        <taxon>Pseudomonadati</taxon>
        <taxon>Elusimicrobiota</taxon>
        <taxon>Elusimicrobia</taxon>
        <taxon>Elusimicrobiales</taxon>
        <taxon>Elusimicrobiaceae</taxon>
        <taxon>Candidatus Avelusimicrobium</taxon>
    </lineage>
</organism>
<dbReference type="Pfam" id="PF14415">
    <property type="entry name" value="DUF4424"/>
    <property type="match status" value="1"/>
</dbReference>
<dbReference type="Gene3D" id="2.60.40.3680">
    <property type="match status" value="1"/>
</dbReference>
<accession>A0A1Y4DPG5</accession>
<keyword evidence="3" id="KW-1185">Reference proteome</keyword>
<proteinExistence type="predicted"/>
<sequence length="186" mass="21243">MSCTGGSVFLPSKEPGDYEEAEGWTITDREEDLWTKEISYFWVQTFPAGKTVHIRHTYTPSAKTTNTGMPFSSCINPDTWDYQDFVRIPTPTGTDHLWDKLEAQHYVEYILTTANNWQGFIDDFNLLVESPLKSVGCFEGHPFYGEKYFALSRKYFYPERNLSVDFLEKGTIPSSYKPASDPASSA</sequence>
<dbReference type="InterPro" id="IPR025538">
    <property type="entry name" value="DUF4424"/>
</dbReference>
<dbReference type="AlphaFoldDB" id="A0A1Y4DPG5"/>
<reference evidence="3" key="1">
    <citation type="submission" date="2017-04" db="EMBL/GenBank/DDBJ databases">
        <title>Function of individual gut microbiota members based on whole genome sequencing of pure cultures obtained from chicken caecum.</title>
        <authorList>
            <person name="Medvecky M."/>
            <person name="Cejkova D."/>
            <person name="Polansky O."/>
            <person name="Karasova D."/>
            <person name="Kubasova T."/>
            <person name="Cizek A."/>
            <person name="Rychlik I."/>
        </authorList>
    </citation>
    <scope>NUCLEOTIDE SEQUENCE [LARGE SCALE GENOMIC DNA]</scope>
    <source>
        <strain evidence="3">An273</strain>
    </source>
</reference>
<evidence type="ECO:0000313" key="3">
    <source>
        <dbReference type="Proteomes" id="UP000196368"/>
    </source>
</evidence>
<comment type="caution">
    <text evidence="2">The sequence shown here is derived from an EMBL/GenBank/DDBJ whole genome shotgun (WGS) entry which is preliminary data.</text>
</comment>
<protein>
    <recommendedName>
        <fullName evidence="1">DUF4424 domain-containing protein</fullName>
    </recommendedName>
</protein>
<evidence type="ECO:0000313" key="2">
    <source>
        <dbReference type="EMBL" id="OUO57281.1"/>
    </source>
</evidence>
<evidence type="ECO:0000259" key="1">
    <source>
        <dbReference type="Pfam" id="PF14415"/>
    </source>
</evidence>
<dbReference type="Proteomes" id="UP000196368">
    <property type="component" value="Unassembled WGS sequence"/>
</dbReference>
<dbReference type="EMBL" id="NFJD01000001">
    <property type="protein sequence ID" value="OUO57281.1"/>
    <property type="molecule type" value="Genomic_DNA"/>
</dbReference>
<name>A0A1Y4DPG5_9BACT</name>
<gene>
    <name evidence="2" type="ORF">B5F75_00440</name>
</gene>